<evidence type="ECO:0000313" key="3">
    <source>
        <dbReference type="Proteomes" id="UP000784294"/>
    </source>
</evidence>
<protein>
    <submittedName>
        <fullName evidence="2">Uncharacterized protein</fullName>
    </submittedName>
</protein>
<reference evidence="2" key="1">
    <citation type="submission" date="2018-11" db="EMBL/GenBank/DDBJ databases">
        <authorList>
            <consortium name="Pathogen Informatics"/>
        </authorList>
    </citation>
    <scope>NUCLEOTIDE SEQUENCE</scope>
</reference>
<proteinExistence type="predicted"/>
<dbReference type="Proteomes" id="UP000784294">
    <property type="component" value="Unassembled WGS sequence"/>
</dbReference>
<sequence>MESNFNESDDYLLTWTWSDLRACAAPFQPRLTSETDTAYFQQDIDSHHDRDDEDDDDMSNDDERSGEAKRSKAVRSTGGANVAVIPADKTEQQERVLAGQYREGHDEVGGEKAKVRKDNANTSGKLERGVEFESTDDVELGWTDGHLKNVPVQSSSKSENSTDFEIDSCAERQVKAKNGSHLVDHSSTGQPDTSSHLEAMGSIFTGEHLSFAV</sequence>
<dbReference type="OrthoDB" id="6278579at2759"/>
<feature type="compositionally biased region" description="Polar residues" evidence="1">
    <location>
        <begin position="31"/>
        <end position="40"/>
    </location>
</feature>
<keyword evidence="3" id="KW-1185">Reference proteome</keyword>
<accession>A0A448WVV0</accession>
<dbReference type="EMBL" id="CAAALY010051119">
    <property type="protein sequence ID" value="VEL21401.1"/>
    <property type="molecule type" value="Genomic_DNA"/>
</dbReference>
<organism evidence="2 3">
    <name type="scientific">Protopolystoma xenopodis</name>
    <dbReference type="NCBI Taxonomy" id="117903"/>
    <lineage>
        <taxon>Eukaryota</taxon>
        <taxon>Metazoa</taxon>
        <taxon>Spiralia</taxon>
        <taxon>Lophotrochozoa</taxon>
        <taxon>Platyhelminthes</taxon>
        <taxon>Monogenea</taxon>
        <taxon>Polyopisthocotylea</taxon>
        <taxon>Polystomatidea</taxon>
        <taxon>Polystomatidae</taxon>
        <taxon>Protopolystoma</taxon>
    </lineage>
</organism>
<feature type="compositionally biased region" description="Polar residues" evidence="1">
    <location>
        <begin position="185"/>
        <end position="196"/>
    </location>
</feature>
<name>A0A448WVV0_9PLAT</name>
<dbReference type="AlphaFoldDB" id="A0A448WVV0"/>
<evidence type="ECO:0000256" key="1">
    <source>
        <dbReference type="SAM" id="MobiDB-lite"/>
    </source>
</evidence>
<feature type="region of interest" description="Disordered" evidence="1">
    <location>
        <begin position="177"/>
        <end position="200"/>
    </location>
</feature>
<feature type="region of interest" description="Disordered" evidence="1">
    <location>
        <begin position="31"/>
        <end position="123"/>
    </location>
</feature>
<comment type="caution">
    <text evidence="2">The sequence shown here is derived from an EMBL/GenBank/DDBJ whole genome shotgun (WGS) entry which is preliminary data.</text>
</comment>
<gene>
    <name evidence="2" type="ORF">PXEA_LOCUS14841</name>
</gene>
<feature type="compositionally biased region" description="Basic and acidic residues" evidence="1">
    <location>
        <begin position="61"/>
        <end position="70"/>
    </location>
</feature>
<feature type="compositionally biased region" description="Basic and acidic residues" evidence="1">
    <location>
        <begin position="102"/>
        <end position="123"/>
    </location>
</feature>
<evidence type="ECO:0000313" key="2">
    <source>
        <dbReference type="EMBL" id="VEL21401.1"/>
    </source>
</evidence>
<feature type="compositionally biased region" description="Acidic residues" evidence="1">
    <location>
        <begin position="51"/>
        <end position="60"/>
    </location>
</feature>